<feature type="compositionally biased region" description="Basic residues" evidence="2">
    <location>
        <begin position="1534"/>
        <end position="1547"/>
    </location>
</feature>
<evidence type="ECO:0000256" key="1">
    <source>
        <dbReference type="SAM" id="Coils"/>
    </source>
</evidence>
<feature type="region of interest" description="Disordered" evidence="2">
    <location>
        <begin position="2088"/>
        <end position="2116"/>
    </location>
</feature>
<feature type="compositionally biased region" description="Acidic residues" evidence="2">
    <location>
        <begin position="1194"/>
        <end position="1204"/>
    </location>
</feature>
<feature type="region of interest" description="Disordered" evidence="2">
    <location>
        <begin position="1487"/>
        <end position="1711"/>
    </location>
</feature>
<keyword evidence="1" id="KW-0175">Coiled coil</keyword>
<feature type="region of interest" description="Disordered" evidence="2">
    <location>
        <begin position="738"/>
        <end position="774"/>
    </location>
</feature>
<feature type="compositionally biased region" description="Basic and acidic residues" evidence="2">
    <location>
        <begin position="1158"/>
        <end position="1177"/>
    </location>
</feature>
<feature type="coiled-coil region" evidence="1">
    <location>
        <begin position="342"/>
        <end position="369"/>
    </location>
</feature>
<feature type="region of interest" description="Disordered" evidence="2">
    <location>
        <begin position="485"/>
        <end position="511"/>
    </location>
</feature>
<feature type="region of interest" description="Disordered" evidence="2">
    <location>
        <begin position="1878"/>
        <end position="1897"/>
    </location>
</feature>
<protein>
    <submittedName>
        <fullName evidence="3">Uncharacterized protein</fullName>
    </submittedName>
</protein>
<feature type="compositionally biased region" description="Low complexity" evidence="2">
    <location>
        <begin position="487"/>
        <end position="502"/>
    </location>
</feature>
<evidence type="ECO:0000313" key="4">
    <source>
        <dbReference type="Proteomes" id="UP000591131"/>
    </source>
</evidence>
<feature type="region of interest" description="Disordered" evidence="2">
    <location>
        <begin position="2199"/>
        <end position="2230"/>
    </location>
</feature>
<feature type="compositionally biased region" description="Basic residues" evidence="2">
    <location>
        <begin position="890"/>
        <end position="902"/>
    </location>
</feature>
<feature type="compositionally biased region" description="Basic and acidic residues" evidence="2">
    <location>
        <begin position="1881"/>
        <end position="1894"/>
    </location>
</feature>
<feature type="compositionally biased region" description="Acidic residues" evidence="2">
    <location>
        <begin position="1592"/>
        <end position="1601"/>
    </location>
</feature>
<proteinExistence type="predicted"/>
<feature type="compositionally biased region" description="Basic and acidic residues" evidence="2">
    <location>
        <begin position="738"/>
        <end position="749"/>
    </location>
</feature>
<feature type="compositionally biased region" description="Basic residues" evidence="2">
    <location>
        <begin position="2213"/>
        <end position="2223"/>
    </location>
</feature>
<dbReference type="Proteomes" id="UP000591131">
    <property type="component" value="Unassembled WGS sequence"/>
</dbReference>
<feature type="compositionally biased region" description="Basic and acidic residues" evidence="2">
    <location>
        <begin position="665"/>
        <end position="696"/>
    </location>
</feature>
<organism evidence="3 4">
    <name type="scientific">Perkinsus chesapeaki</name>
    <name type="common">Clam parasite</name>
    <name type="synonym">Perkinsus andrewsi</name>
    <dbReference type="NCBI Taxonomy" id="330153"/>
    <lineage>
        <taxon>Eukaryota</taxon>
        <taxon>Sar</taxon>
        <taxon>Alveolata</taxon>
        <taxon>Perkinsozoa</taxon>
        <taxon>Perkinsea</taxon>
        <taxon>Perkinsida</taxon>
        <taxon>Perkinsidae</taxon>
        <taxon>Perkinsus</taxon>
    </lineage>
</organism>
<feature type="compositionally biased region" description="Polar residues" evidence="2">
    <location>
        <begin position="1487"/>
        <end position="1508"/>
    </location>
</feature>
<name>A0A7J6ME76_PERCH</name>
<reference evidence="3 4" key="1">
    <citation type="submission" date="2020-04" db="EMBL/GenBank/DDBJ databases">
        <title>Perkinsus chesapeaki whole genome sequence.</title>
        <authorList>
            <person name="Bogema D.R."/>
        </authorList>
    </citation>
    <scope>NUCLEOTIDE SEQUENCE [LARGE SCALE GENOMIC DNA]</scope>
    <source>
        <strain evidence="3">ATCC PRA-425</strain>
    </source>
</reference>
<feature type="compositionally biased region" description="Low complexity" evidence="2">
    <location>
        <begin position="1178"/>
        <end position="1193"/>
    </location>
</feature>
<feature type="region of interest" description="Disordered" evidence="2">
    <location>
        <begin position="881"/>
        <end position="926"/>
    </location>
</feature>
<evidence type="ECO:0000256" key="2">
    <source>
        <dbReference type="SAM" id="MobiDB-lite"/>
    </source>
</evidence>
<evidence type="ECO:0000313" key="3">
    <source>
        <dbReference type="EMBL" id="KAF4669889.1"/>
    </source>
</evidence>
<feature type="compositionally biased region" description="Polar residues" evidence="2">
    <location>
        <begin position="2089"/>
        <end position="2103"/>
    </location>
</feature>
<feature type="coiled-coil region" evidence="1">
    <location>
        <begin position="566"/>
        <end position="656"/>
    </location>
</feature>
<dbReference type="OrthoDB" id="438866at2759"/>
<feature type="region of interest" description="Disordered" evidence="2">
    <location>
        <begin position="1433"/>
        <end position="1468"/>
    </location>
</feature>
<feature type="compositionally biased region" description="Low complexity" evidence="2">
    <location>
        <begin position="1455"/>
        <end position="1465"/>
    </location>
</feature>
<feature type="compositionally biased region" description="Polar residues" evidence="2">
    <location>
        <begin position="1643"/>
        <end position="1655"/>
    </location>
</feature>
<keyword evidence="4" id="KW-1185">Reference proteome</keyword>
<feature type="compositionally biased region" description="Low complexity" evidence="2">
    <location>
        <begin position="1681"/>
        <end position="1698"/>
    </location>
</feature>
<comment type="caution">
    <text evidence="3">The sequence shown here is derived from an EMBL/GenBank/DDBJ whole genome shotgun (WGS) entry which is preliminary data.</text>
</comment>
<feature type="compositionally biased region" description="Basic and acidic residues" evidence="2">
    <location>
        <begin position="2104"/>
        <end position="2113"/>
    </location>
</feature>
<feature type="compositionally biased region" description="Basic and acidic residues" evidence="2">
    <location>
        <begin position="1614"/>
        <end position="1639"/>
    </location>
</feature>
<dbReference type="EMBL" id="JAAPAO010000162">
    <property type="protein sequence ID" value="KAF4669889.1"/>
    <property type="molecule type" value="Genomic_DNA"/>
</dbReference>
<accession>A0A7J6ME76</accession>
<sequence>MSTAPRMFSIDNAVYASSTAARKMAIKNGTFALEGDTEKAIRLLDEGKCQAVRIAARSAAGLDIDKSNAEDMKFREPLPPPQPVDPNDLLWTPSKLKATIKQAMDQRIRLDDHGPGLPPDRMFHGELKRHFEDLTRLCKDELNRLLKYTVYTTALNNLGDNPEVELAIVKNIKVALNSMLGRLYDYSKVIIDRSLDTLPPAGTSLETEVFKSRLLSIQLDTCVKSHETLQSKLEDTLWKLTNQALSFRHLRMAYQRDLHLLRTKLKGLLIEVEDHMRFREGSGSSAQRLLRSTKEVEELISKVSKSDTDVNIFDGDIYMEEETRQLLRQKEEEMKGIFKVERDRFELKLKTLMLENRAYKKQVDELSDRNHLLDMKVQYLETHVTKLSKGQRGQGATAALSTISLGSLLAEFKAHNEPMVLDGAAEDGGSGSSENDVVVAVNQGELNKVQASFLKLKRQNRLYTDLIAQAKSKLLQGIALAEKNGKALSPGSSRRGSGAGQTARRRASVRRASIRIDPNSDLAIAERVLSECAKGFHSMMEEMNQEDEACAAATGNKPKPVRLTKIDELEQEISVLTTANQVLQRRLSEQAKSIEEAQREKASTATSLAKMEADFVARMEDIKTLKLQIREKDTNCAKMEEKMKEAEAALQDEKRFQTSNAIRLRRAEEAQDKERSRYADDSARKRQMLAERDRRISMQEDEIQKLQDKMGTQEQRLGELKSERKNLADTLERARTQLHKANEAAEPKVKVMGRGRSSSKPDAGAVDGQSESQELKGGQVRLLRRLCRTMDLPEIVDELQHKIAFDSPVDLSQLVVRIKAKLKAKITKETHAEWAEKFQELEVQSATSYNARLKRERCIMWRSLIRSHSVHGAREIEEVMDSNKSNARYSRTRTGRLRKRPRKNDPKGELQTMSEPSGSEGEDDEDSLFDKADFGSKYGRLTDYIQARAITWQEAIRAEGDAKKRASNLNHIQRSTTMMEVEFFKEKQKSLEKTIEGMKFDIELKDYELRKIREAWIEANDNCLVYKNAYDMEFRKVAALTGEIEELHSADQEAAKAAVIDAMQNDEAFAQAVAERSIEARENMVQFSDEVERSAAELANRRHAMRKIGATWKAETLDWTEFDFAGALDEDQAVIAGIEATAGEEGVDEELKAEASLKKIGSRKQDRSAKYGEKMQKAEGASSSASSSSSSSSSEEEDSSEEEAVGSRRPSHDRRASWKPHLPVGRRASHGRSSVLYSARASIKKVQMTNRLIKSINPQSREVFWEDAGARARQRRMSVIRAQAGEDNRASERRESAMLMELGRLREEVKLYREGSSSRRGSSRRPSAAQEDAEKNAARMDELTRQLAELKVQNEVLQTVQAAAKRHSPDEAANQEAMRRLLRQATGGLHPASPSKLKKISLHQFIADEEAKDRAEDRRRDLERRALATTPILHKTVKIAGTGSSDDDKSKAESSARPAPAVAAPKRGQSFVSKEALAAYERIKTGAQETSPVANDNPGAPSSMSGQPTVVPEATLEDPTGGNQSIHPIEKKTAAKQRRRRRKRVPRVKSNALQEQERHDTPLAEDNAIEAGDGQQGEGDGETQAPDVTENLVEELAESDYTDGSSFYSESDDEPVHDKAETQQVFKEAKGDGNPREDPGMPNTAQSKTEGQLGSPTIAGYEKGQKGNTATEAHPEREPEGSSQGTEESSVESSGSELEMPEPDGKSGHGNLMVVEICYRISSRKNSRDETANQGDISSTVIAAASHADEIRRAALSNSKRATSILAQQRSTLRSHDPGAVDIHNLREIYGASRGSKKHTGQKSVDSACQTDASVSGIEAAMDIMPQQIRMLFGELVEVSKIAGRAKIQIRVRPERTSHQTQTAGGFRCIRALTKPLAEPSRNKDDQTNEEETHWPGALGNLTEEVVAWLKISLVQFQHAKLHHIEDSAWQLSPLPFDSDIDTRRLLEDFVSFLDRVLLVKWPGRQEHQLGLRAVYRRSAEELAEVAQKILLNGVGRLTRDMLVQHTLGLGLPKGALMCLKGTPPLQRHYVKTVMEPLVLGVGVMDELRNALQDKEMPTEVKPSIAVRMVDAFGGGFKLNIKCQKRNRSSIGNDSTAGETTGSDNEKDERERAPSMSVTFITAPESLPPQKKRRHMKKVDKFIRAIGGGRQVEKLVEELTENSSPRTILPALTAETESRGQAELAWRPDQNRIAFASIMAPGLPPPERPPTLVRRKRRYRRPRQASPVRVDLEAEREEIQRTVGSVGWSYTRRARAE</sequence>
<feature type="region of interest" description="Disordered" evidence="2">
    <location>
        <begin position="663"/>
        <end position="696"/>
    </location>
</feature>
<feature type="region of interest" description="Disordered" evidence="2">
    <location>
        <begin position="1158"/>
        <end position="1234"/>
    </location>
</feature>
<gene>
    <name evidence="3" type="ORF">FOL47_002320</name>
</gene>
<feature type="region of interest" description="Disordered" evidence="2">
    <location>
        <begin position="1312"/>
        <end position="1337"/>
    </location>
</feature>